<keyword evidence="2" id="KW-1185">Reference proteome</keyword>
<protein>
    <submittedName>
        <fullName evidence="1">Uncharacterized protein</fullName>
    </submittedName>
</protein>
<dbReference type="KEGG" id="fmr:Fuma_01605"/>
<sequence length="33" mass="3744">MASRVWVSRGNLSPLFRLRRVFVVTASGATYVF</sequence>
<gene>
    <name evidence="1" type="ORF">Fuma_01605</name>
</gene>
<accession>A0A1P8WD83</accession>
<evidence type="ECO:0000313" key="2">
    <source>
        <dbReference type="Proteomes" id="UP000187735"/>
    </source>
</evidence>
<evidence type="ECO:0000313" key="1">
    <source>
        <dbReference type="EMBL" id="APZ92004.1"/>
    </source>
</evidence>
<dbReference type="AlphaFoldDB" id="A0A1P8WD83"/>
<dbReference type="STRING" id="1891926.Fuma_01605"/>
<dbReference type="EMBL" id="CP017641">
    <property type="protein sequence ID" value="APZ92004.1"/>
    <property type="molecule type" value="Genomic_DNA"/>
</dbReference>
<name>A0A1P8WD83_9PLAN</name>
<dbReference type="Proteomes" id="UP000187735">
    <property type="component" value="Chromosome"/>
</dbReference>
<organism evidence="1 2">
    <name type="scientific">Fuerstiella marisgermanici</name>
    <dbReference type="NCBI Taxonomy" id="1891926"/>
    <lineage>
        <taxon>Bacteria</taxon>
        <taxon>Pseudomonadati</taxon>
        <taxon>Planctomycetota</taxon>
        <taxon>Planctomycetia</taxon>
        <taxon>Planctomycetales</taxon>
        <taxon>Planctomycetaceae</taxon>
        <taxon>Fuerstiella</taxon>
    </lineage>
</organism>
<reference evidence="1 2" key="1">
    <citation type="journal article" date="2016" name="Front. Microbiol.">
        <title>Fuerstia marisgermanicae gen. nov., sp. nov., an Unusual Member of the Phylum Planctomycetes from the German Wadden Sea.</title>
        <authorList>
            <person name="Kohn T."/>
            <person name="Heuer A."/>
            <person name="Jogler M."/>
            <person name="Vollmers J."/>
            <person name="Boedeker C."/>
            <person name="Bunk B."/>
            <person name="Rast P."/>
            <person name="Borchert D."/>
            <person name="Glockner I."/>
            <person name="Freese H.M."/>
            <person name="Klenk H.P."/>
            <person name="Overmann J."/>
            <person name="Kaster A.K."/>
            <person name="Rohde M."/>
            <person name="Wiegand S."/>
            <person name="Jogler C."/>
        </authorList>
    </citation>
    <scope>NUCLEOTIDE SEQUENCE [LARGE SCALE GENOMIC DNA]</scope>
    <source>
        <strain evidence="1 2">NH11</strain>
    </source>
</reference>
<proteinExistence type="predicted"/>